<feature type="compositionally biased region" description="Low complexity" evidence="1">
    <location>
        <begin position="65"/>
        <end position="78"/>
    </location>
</feature>
<dbReference type="Proteomes" id="UP001501570">
    <property type="component" value="Unassembled WGS sequence"/>
</dbReference>
<protein>
    <submittedName>
        <fullName evidence="2">Uncharacterized protein</fullName>
    </submittedName>
</protein>
<feature type="region of interest" description="Disordered" evidence="1">
    <location>
        <begin position="1"/>
        <end position="78"/>
    </location>
</feature>
<proteinExistence type="predicted"/>
<reference evidence="3" key="1">
    <citation type="journal article" date="2019" name="Int. J. Syst. Evol. Microbiol.">
        <title>The Global Catalogue of Microorganisms (GCM) 10K type strain sequencing project: providing services to taxonomists for standard genome sequencing and annotation.</title>
        <authorList>
            <consortium name="The Broad Institute Genomics Platform"/>
            <consortium name="The Broad Institute Genome Sequencing Center for Infectious Disease"/>
            <person name="Wu L."/>
            <person name="Ma J."/>
        </authorList>
    </citation>
    <scope>NUCLEOTIDE SEQUENCE [LARGE SCALE GENOMIC DNA]</scope>
    <source>
        <strain evidence="3">JCM 18304</strain>
    </source>
</reference>
<sequence>MRSNNAGRRPILGPESGRARDPEPPPALDAEPPAAGDPESGRAALRRIPDRLTIHRGYPPGGRVPPGRGTTPARSGPP</sequence>
<evidence type="ECO:0000256" key="1">
    <source>
        <dbReference type="SAM" id="MobiDB-lite"/>
    </source>
</evidence>
<organism evidence="2 3">
    <name type="scientific">Rugosimonospora acidiphila</name>
    <dbReference type="NCBI Taxonomy" id="556531"/>
    <lineage>
        <taxon>Bacteria</taxon>
        <taxon>Bacillati</taxon>
        <taxon>Actinomycetota</taxon>
        <taxon>Actinomycetes</taxon>
        <taxon>Micromonosporales</taxon>
        <taxon>Micromonosporaceae</taxon>
        <taxon>Rugosimonospora</taxon>
    </lineage>
</organism>
<feature type="compositionally biased region" description="Low complexity" evidence="1">
    <location>
        <begin position="28"/>
        <end position="38"/>
    </location>
</feature>
<comment type="caution">
    <text evidence="2">The sequence shown here is derived from an EMBL/GenBank/DDBJ whole genome shotgun (WGS) entry which is preliminary data.</text>
</comment>
<keyword evidence="3" id="KW-1185">Reference proteome</keyword>
<evidence type="ECO:0000313" key="2">
    <source>
        <dbReference type="EMBL" id="GAA5196927.1"/>
    </source>
</evidence>
<dbReference type="EMBL" id="BAABJQ010000028">
    <property type="protein sequence ID" value="GAA5196927.1"/>
    <property type="molecule type" value="Genomic_DNA"/>
</dbReference>
<name>A0ABP9SIE3_9ACTN</name>
<evidence type="ECO:0000313" key="3">
    <source>
        <dbReference type="Proteomes" id="UP001501570"/>
    </source>
</evidence>
<gene>
    <name evidence="2" type="ORF">GCM10023322_66970</name>
</gene>
<accession>A0ABP9SIE3</accession>